<keyword evidence="1" id="KW-0812">Transmembrane</keyword>
<organism evidence="2 3">
    <name type="scientific">Candidatus Methylobacter favarea</name>
    <dbReference type="NCBI Taxonomy" id="2707345"/>
    <lineage>
        <taxon>Bacteria</taxon>
        <taxon>Pseudomonadati</taxon>
        <taxon>Pseudomonadota</taxon>
        <taxon>Gammaproteobacteria</taxon>
        <taxon>Methylococcales</taxon>
        <taxon>Methylococcaceae</taxon>
        <taxon>Methylobacter</taxon>
    </lineage>
</organism>
<reference evidence="2 3" key="1">
    <citation type="submission" date="2020-02" db="EMBL/GenBank/DDBJ databases">
        <authorList>
            <person name="Hogendoorn C."/>
        </authorList>
    </citation>
    <scope>NUCLEOTIDE SEQUENCE [LARGE SCALE GENOMIC DNA]</scope>
    <source>
        <strain evidence="2">METHB21</strain>
    </source>
</reference>
<proteinExistence type="predicted"/>
<protein>
    <submittedName>
        <fullName evidence="2">Uncharacterized protein</fullName>
    </submittedName>
</protein>
<accession>A0A8S0X2L2</accession>
<sequence>MSKLDEVKEILNTLRIAMSISFGILVVTITGLVDRLDNGHVDRLFWAGITFSVLIIIVIFQLIYKNIR</sequence>
<dbReference type="Proteomes" id="UP000494216">
    <property type="component" value="Unassembled WGS sequence"/>
</dbReference>
<feature type="transmembrane region" description="Helical" evidence="1">
    <location>
        <begin position="44"/>
        <end position="64"/>
    </location>
</feature>
<name>A0A8S0X2L2_9GAMM</name>
<evidence type="ECO:0000313" key="3">
    <source>
        <dbReference type="Proteomes" id="UP000494216"/>
    </source>
</evidence>
<feature type="transmembrane region" description="Helical" evidence="1">
    <location>
        <begin position="12"/>
        <end position="32"/>
    </location>
</feature>
<gene>
    <name evidence="2" type="ORF">METHB2_560005</name>
</gene>
<keyword evidence="3" id="KW-1185">Reference proteome</keyword>
<dbReference type="RefSeq" id="WP_174626817.1">
    <property type="nucleotide sequence ID" value="NZ_CADCXN010000087.1"/>
</dbReference>
<dbReference type="AlphaFoldDB" id="A0A8S0X2L2"/>
<keyword evidence="1" id="KW-1133">Transmembrane helix</keyword>
<keyword evidence="1" id="KW-0472">Membrane</keyword>
<evidence type="ECO:0000256" key="1">
    <source>
        <dbReference type="SAM" id="Phobius"/>
    </source>
</evidence>
<evidence type="ECO:0000313" key="2">
    <source>
        <dbReference type="EMBL" id="CAA9892014.1"/>
    </source>
</evidence>
<dbReference type="EMBL" id="CADCXN010000087">
    <property type="protein sequence ID" value="CAA9892014.1"/>
    <property type="molecule type" value="Genomic_DNA"/>
</dbReference>
<comment type="caution">
    <text evidence="2">The sequence shown here is derived from an EMBL/GenBank/DDBJ whole genome shotgun (WGS) entry which is preliminary data.</text>
</comment>